<organism evidence="2 3">
    <name type="scientific">Alteraurantiacibacter aestuarii</name>
    <dbReference type="NCBI Taxonomy" id="650004"/>
    <lineage>
        <taxon>Bacteria</taxon>
        <taxon>Pseudomonadati</taxon>
        <taxon>Pseudomonadota</taxon>
        <taxon>Alphaproteobacteria</taxon>
        <taxon>Sphingomonadales</taxon>
        <taxon>Erythrobacteraceae</taxon>
        <taxon>Alteraurantiacibacter</taxon>
    </lineage>
</organism>
<proteinExistence type="predicted"/>
<evidence type="ECO:0000256" key="1">
    <source>
        <dbReference type="SAM" id="MobiDB-lite"/>
    </source>
</evidence>
<protein>
    <submittedName>
        <fullName evidence="2">Uncharacterized protein</fullName>
    </submittedName>
</protein>
<dbReference type="AlphaFoldDB" id="A0A844ZLK9"/>
<dbReference type="OrthoDB" id="7410872at2"/>
<reference evidence="2 3" key="1">
    <citation type="submission" date="2019-12" db="EMBL/GenBank/DDBJ databases">
        <title>Genomic-based taxomic classification of the family Erythrobacteraceae.</title>
        <authorList>
            <person name="Xu L."/>
        </authorList>
    </citation>
    <scope>NUCLEOTIDE SEQUENCE [LARGE SCALE GENOMIC DNA]</scope>
    <source>
        <strain evidence="2 3">JCM 16339</strain>
    </source>
</reference>
<accession>A0A844ZLK9</accession>
<dbReference type="RefSeq" id="WP_160590891.1">
    <property type="nucleotide sequence ID" value="NZ_BAAAFP010000001.1"/>
</dbReference>
<keyword evidence="3" id="KW-1185">Reference proteome</keyword>
<evidence type="ECO:0000313" key="2">
    <source>
        <dbReference type="EMBL" id="MXO88658.1"/>
    </source>
</evidence>
<dbReference type="EMBL" id="WTYY01000003">
    <property type="protein sequence ID" value="MXO88658.1"/>
    <property type="molecule type" value="Genomic_DNA"/>
</dbReference>
<feature type="region of interest" description="Disordered" evidence="1">
    <location>
        <begin position="1"/>
        <end position="23"/>
    </location>
</feature>
<dbReference type="Proteomes" id="UP000435243">
    <property type="component" value="Unassembled WGS sequence"/>
</dbReference>
<gene>
    <name evidence="2" type="ORF">GRI32_07875</name>
</gene>
<evidence type="ECO:0000313" key="3">
    <source>
        <dbReference type="Proteomes" id="UP000435243"/>
    </source>
</evidence>
<name>A0A844ZLK9_9SPHN</name>
<sequence length="106" mass="11504">MFEGKLPKAHFAPDFSQQSARAGSLRQMTWSDLRARLEAAHDLHAAMGHAHEDGVASFDAHHARHIAALADSKQPVNPDDLAIGKELGCRRVTSSDDDTCTDRGNS</sequence>
<comment type="caution">
    <text evidence="2">The sequence shown here is derived from an EMBL/GenBank/DDBJ whole genome shotgun (WGS) entry which is preliminary data.</text>
</comment>